<dbReference type="EMBL" id="CP001798">
    <property type="protein sequence ID" value="ADE14010.1"/>
    <property type="molecule type" value="Genomic_DNA"/>
</dbReference>
<evidence type="ECO:0000259" key="8">
    <source>
        <dbReference type="PROSITE" id="PS50198"/>
    </source>
</evidence>
<evidence type="ECO:0000256" key="6">
    <source>
        <dbReference type="ARBA" id="ARBA00023235"/>
    </source>
</evidence>
<organism evidence="9 10">
    <name type="scientific">Nitrosococcus halophilus (strain Nc4)</name>
    <dbReference type="NCBI Taxonomy" id="472759"/>
    <lineage>
        <taxon>Bacteria</taxon>
        <taxon>Pseudomonadati</taxon>
        <taxon>Pseudomonadota</taxon>
        <taxon>Gammaproteobacteria</taxon>
        <taxon>Chromatiales</taxon>
        <taxon>Chromatiaceae</taxon>
        <taxon>Nitrosococcus</taxon>
    </lineage>
</organism>
<dbReference type="SUPFAM" id="SSF54534">
    <property type="entry name" value="FKBP-like"/>
    <property type="match status" value="1"/>
</dbReference>
<dbReference type="InterPro" id="IPR000297">
    <property type="entry name" value="PPIase_PpiC"/>
</dbReference>
<dbReference type="Gene3D" id="1.10.4030.10">
    <property type="entry name" value="Porin chaperone SurA, peptide-binding domain"/>
    <property type="match status" value="1"/>
</dbReference>
<evidence type="ECO:0000256" key="1">
    <source>
        <dbReference type="ARBA" id="ARBA00000971"/>
    </source>
</evidence>
<dbReference type="HOGENOM" id="CLU_082394_1_0_6"/>
<evidence type="ECO:0000313" key="9">
    <source>
        <dbReference type="EMBL" id="ADE14010.1"/>
    </source>
</evidence>
<comment type="similarity">
    <text evidence="2">Belongs to the PpiC/parvulin rotamase family.</text>
</comment>
<comment type="catalytic activity">
    <reaction evidence="1">
        <text>[protein]-peptidylproline (omega=180) = [protein]-peptidylproline (omega=0)</text>
        <dbReference type="Rhea" id="RHEA:16237"/>
        <dbReference type="Rhea" id="RHEA-COMP:10747"/>
        <dbReference type="Rhea" id="RHEA-COMP:10748"/>
        <dbReference type="ChEBI" id="CHEBI:83833"/>
        <dbReference type="ChEBI" id="CHEBI:83834"/>
        <dbReference type="EC" id="5.2.1.8"/>
    </reaction>
</comment>
<gene>
    <name evidence="9" type="ordered locus">Nhal_0834</name>
</gene>
<dbReference type="eggNOG" id="COG0760">
    <property type="taxonomic scope" value="Bacteria"/>
</dbReference>
<dbReference type="STRING" id="472759.Nhal_0834"/>
<protein>
    <recommendedName>
        <fullName evidence="3">peptidylprolyl isomerase</fullName>
        <ecNumber evidence="3">5.2.1.8</ecNumber>
    </recommendedName>
</protein>
<evidence type="ECO:0000256" key="4">
    <source>
        <dbReference type="ARBA" id="ARBA00022729"/>
    </source>
</evidence>
<accession>D5BXQ2</accession>
<sequence>MKDIVRIDDEVITADAFLKTLKLTGRFEELIEEMVRDKLKVHAAKRQGVSLTTDEIQERADQFRRVYGLHRAKDMNQFLDAIGVSLDDFENFIIEILYQEKIMAKVCSDDAIEEYFRMHSPKFESIELGHIVLDSEGKAKEIFSLLEEEPELFPELAKEHSIADTRDHHGMVGKVLRGSLQTDIESKVFNAPVGEPLGPFASSDGSFFEIFQVTAKHEAKLDEETKSEVRRLVVDDWLSTQAQEHRIEAL</sequence>
<evidence type="ECO:0000256" key="3">
    <source>
        <dbReference type="ARBA" id="ARBA00013194"/>
    </source>
</evidence>
<dbReference type="GO" id="GO:0003755">
    <property type="term" value="F:peptidyl-prolyl cis-trans isomerase activity"/>
    <property type="evidence" value="ECO:0007669"/>
    <property type="project" value="UniProtKB-KW"/>
</dbReference>
<keyword evidence="5 7" id="KW-0697">Rotamase</keyword>
<evidence type="ECO:0000256" key="2">
    <source>
        <dbReference type="ARBA" id="ARBA00007656"/>
    </source>
</evidence>
<dbReference type="OrthoDB" id="9769613at2"/>
<dbReference type="Pfam" id="PF00639">
    <property type="entry name" value="Rotamase"/>
    <property type="match status" value="1"/>
</dbReference>
<evidence type="ECO:0000256" key="7">
    <source>
        <dbReference type="PROSITE-ProRule" id="PRU00278"/>
    </source>
</evidence>
<evidence type="ECO:0000256" key="5">
    <source>
        <dbReference type="ARBA" id="ARBA00023110"/>
    </source>
</evidence>
<feature type="domain" description="PpiC" evidence="8">
    <location>
        <begin position="123"/>
        <end position="205"/>
    </location>
</feature>
<keyword evidence="10" id="KW-1185">Reference proteome</keyword>
<dbReference type="PANTHER" id="PTHR47245:SF1">
    <property type="entry name" value="FOLDASE PROTEIN PRSA"/>
    <property type="match status" value="1"/>
</dbReference>
<dbReference type="InterPro" id="IPR027304">
    <property type="entry name" value="Trigger_fact/SurA_dom_sf"/>
</dbReference>
<keyword evidence="6 7" id="KW-0413">Isomerase</keyword>
<dbReference type="InterPro" id="IPR050245">
    <property type="entry name" value="PrsA_foldase"/>
</dbReference>
<dbReference type="SUPFAM" id="SSF109998">
    <property type="entry name" value="Triger factor/SurA peptide-binding domain-like"/>
    <property type="match status" value="1"/>
</dbReference>
<dbReference type="InterPro" id="IPR046357">
    <property type="entry name" value="PPIase_dom_sf"/>
</dbReference>
<dbReference type="AlphaFoldDB" id="D5BXQ2"/>
<reference evidence="10" key="1">
    <citation type="submission" date="2010-04" db="EMBL/GenBank/DDBJ databases">
        <title>Complete genome sequence of Nitrosococcus halophilus Nc4, a salt-adapted, aerobic obligate ammonia-oxidizing sulfur purple bacterium.</title>
        <authorList>
            <consortium name="US DOE Joint Genome Institute"/>
            <person name="Campbell M.A."/>
            <person name="Malfatti S.A."/>
            <person name="Chain P.S.G."/>
            <person name="Heidelberg J.F."/>
            <person name="Ward B.B."/>
            <person name="Klotz M.G."/>
        </authorList>
    </citation>
    <scope>NUCLEOTIDE SEQUENCE [LARGE SCALE GENOMIC DNA]</scope>
    <source>
        <strain evidence="10">Nc4</strain>
    </source>
</reference>
<evidence type="ECO:0000313" key="10">
    <source>
        <dbReference type="Proteomes" id="UP000001844"/>
    </source>
</evidence>
<dbReference type="PROSITE" id="PS50198">
    <property type="entry name" value="PPIC_PPIASE_2"/>
    <property type="match status" value="1"/>
</dbReference>
<dbReference type="Proteomes" id="UP000001844">
    <property type="component" value="Chromosome"/>
</dbReference>
<dbReference type="KEGG" id="nhl:Nhal_0834"/>
<name>D5BXQ2_NITHN</name>
<dbReference type="PANTHER" id="PTHR47245">
    <property type="entry name" value="PEPTIDYLPROLYL ISOMERASE"/>
    <property type="match status" value="1"/>
</dbReference>
<proteinExistence type="inferred from homology"/>
<dbReference type="EC" id="5.2.1.8" evidence="3"/>
<keyword evidence="4" id="KW-0732">Signal</keyword>
<dbReference type="Gene3D" id="3.10.50.40">
    <property type="match status" value="1"/>
</dbReference>
<dbReference type="RefSeq" id="WP_013031904.1">
    <property type="nucleotide sequence ID" value="NC_013960.1"/>
</dbReference>